<feature type="domain" description="RRM" evidence="3">
    <location>
        <begin position="31"/>
        <end position="95"/>
    </location>
</feature>
<gene>
    <name evidence="4" type="ORF">DME_LOCUS7596</name>
</gene>
<dbReference type="AlphaFoldDB" id="A0A3P7Q2E7"/>
<evidence type="ECO:0000313" key="5">
    <source>
        <dbReference type="Proteomes" id="UP000274756"/>
    </source>
</evidence>
<dbReference type="InterPro" id="IPR012677">
    <property type="entry name" value="Nucleotide-bd_a/b_plait_sf"/>
</dbReference>
<dbReference type="SUPFAM" id="SSF54928">
    <property type="entry name" value="RNA-binding domain, RBD"/>
    <property type="match status" value="1"/>
</dbReference>
<protein>
    <recommendedName>
        <fullName evidence="3">RRM domain-containing protein</fullName>
    </recommendedName>
</protein>
<accession>A0A3P7Q2E7</accession>
<dbReference type="SMART" id="SM00360">
    <property type="entry name" value="RRM"/>
    <property type="match status" value="1"/>
</dbReference>
<evidence type="ECO:0000256" key="2">
    <source>
        <dbReference type="PROSITE-ProRule" id="PRU00176"/>
    </source>
</evidence>
<name>A0A3P7Q2E7_DRAME</name>
<dbReference type="PANTHER" id="PTHR13968">
    <property type="entry name" value="HETEROGENEOUS NUCLEAR RIBONUCLEOPROTEIN"/>
    <property type="match status" value="1"/>
</dbReference>
<keyword evidence="1 2" id="KW-0694">RNA-binding</keyword>
<reference evidence="4 5" key="1">
    <citation type="submission" date="2018-11" db="EMBL/GenBank/DDBJ databases">
        <authorList>
            <consortium name="Pathogen Informatics"/>
        </authorList>
    </citation>
    <scope>NUCLEOTIDE SEQUENCE [LARGE SCALE GENOMIC DNA]</scope>
</reference>
<keyword evidence="5" id="KW-1185">Reference proteome</keyword>
<evidence type="ECO:0000256" key="1">
    <source>
        <dbReference type="ARBA" id="ARBA00022884"/>
    </source>
</evidence>
<dbReference type="STRING" id="318479.A0A3P7Q2E7"/>
<organism evidence="4 5">
    <name type="scientific">Dracunculus medinensis</name>
    <name type="common">Guinea worm</name>
    <dbReference type="NCBI Taxonomy" id="318479"/>
    <lineage>
        <taxon>Eukaryota</taxon>
        <taxon>Metazoa</taxon>
        <taxon>Ecdysozoa</taxon>
        <taxon>Nematoda</taxon>
        <taxon>Chromadorea</taxon>
        <taxon>Rhabditida</taxon>
        <taxon>Spirurina</taxon>
        <taxon>Dracunculoidea</taxon>
        <taxon>Dracunculidae</taxon>
        <taxon>Dracunculus</taxon>
    </lineage>
</organism>
<dbReference type="InterPro" id="IPR051186">
    <property type="entry name" value="RRM_HNRPC/RALY_subfam"/>
</dbReference>
<sequence length="199" mass="22503">MRSPFGSTPQPLKQRDISFDTSSKEPHLIRARVFVGNINTNVITRDDIIRLFSSYGNLLGVTVFKGYAFIQYGTSTEADLAVGVLNGYNWNGSILGRIIFFLSSIFRGGVKRTADNWPNNVVKKEKLEDFSVVMAQNDRNRQTASEDITRNCNLYQTGMPDTLICGGCRFVTSDFEEFREHRKAACVTDLKDLKKERVN</sequence>
<evidence type="ECO:0000313" key="4">
    <source>
        <dbReference type="EMBL" id="VDN57623.1"/>
    </source>
</evidence>
<evidence type="ECO:0000259" key="3">
    <source>
        <dbReference type="PROSITE" id="PS50102"/>
    </source>
</evidence>
<dbReference type="Gene3D" id="3.30.70.330">
    <property type="match status" value="1"/>
</dbReference>
<dbReference type="Proteomes" id="UP000274756">
    <property type="component" value="Unassembled WGS sequence"/>
</dbReference>
<dbReference type="PROSITE" id="PS50102">
    <property type="entry name" value="RRM"/>
    <property type="match status" value="1"/>
</dbReference>
<dbReference type="InterPro" id="IPR035979">
    <property type="entry name" value="RBD_domain_sf"/>
</dbReference>
<dbReference type="GO" id="GO:0005634">
    <property type="term" value="C:nucleus"/>
    <property type="evidence" value="ECO:0007669"/>
    <property type="project" value="TreeGrafter"/>
</dbReference>
<dbReference type="OrthoDB" id="6730379at2759"/>
<dbReference type="EMBL" id="UYYG01001161">
    <property type="protein sequence ID" value="VDN57623.1"/>
    <property type="molecule type" value="Genomic_DNA"/>
</dbReference>
<dbReference type="PANTHER" id="PTHR13968:SF26">
    <property type="entry name" value="RRM DOMAIN-CONTAINING PROTEIN"/>
    <property type="match status" value="1"/>
</dbReference>
<dbReference type="GO" id="GO:0003723">
    <property type="term" value="F:RNA binding"/>
    <property type="evidence" value="ECO:0007669"/>
    <property type="project" value="UniProtKB-UniRule"/>
</dbReference>
<dbReference type="Pfam" id="PF00076">
    <property type="entry name" value="RRM_1"/>
    <property type="match status" value="1"/>
</dbReference>
<dbReference type="InterPro" id="IPR000504">
    <property type="entry name" value="RRM_dom"/>
</dbReference>
<proteinExistence type="predicted"/>